<dbReference type="Proteomes" id="UP000011761">
    <property type="component" value="Unassembled WGS sequence"/>
</dbReference>
<dbReference type="RefSeq" id="XP_007672457.1">
    <property type="nucleotide sequence ID" value="XM_007674267.1"/>
</dbReference>
<dbReference type="KEGG" id="bcom:BAUCODRAFT_204596"/>
<name>M2M2D4_BAUPA</name>
<evidence type="ECO:0000313" key="1">
    <source>
        <dbReference type="EMBL" id="EMD01273.1"/>
    </source>
</evidence>
<sequence length="120" mass="12939">MLCKAHCQGKALNLRYLRLGYLADRHSARYSKQRWVSSGTAIRRQRCAAEHVQGSLVRPVQGGTCSDEHTHVPCSMSTPTIRPAGITTRSAPEVFVENGVAVAVAADAGTVVVRPRTVAI</sequence>
<reference evidence="1 2" key="1">
    <citation type="journal article" date="2012" name="PLoS Pathog.">
        <title>Diverse lifestyles and strategies of plant pathogenesis encoded in the genomes of eighteen Dothideomycetes fungi.</title>
        <authorList>
            <person name="Ohm R.A."/>
            <person name="Feau N."/>
            <person name="Henrissat B."/>
            <person name="Schoch C.L."/>
            <person name="Horwitz B.A."/>
            <person name="Barry K.W."/>
            <person name="Condon B.J."/>
            <person name="Copeland A.C."/>
            <person name="Dhillon B."/>
            <person name="Glaser F."/>
            <person name="Hesse C.N."/>
            <person name="Kosti I."/>
            <person name="LaButti K."/>
            <person name="Lindquist E.A."/>
            <person name="Lucas S."/>
            <person name="Salamov A.A."/>
            <person name="Bradshaw R.E."/>
            <person name="Ciuffetti L."/>
            <person name="Hamelin R.C."/>
            <person name="Kema G.H.J."/>
            <person name="Lawrence C."/>
            <person name="Scott J.A."/>
            <person name="Spatafora J.W."/>
            <person name="Turgeon B.G."/>
            <person name="de Wit P.J.G.M."/>
            <person name="Zhong S."/>
            <person name="Goodwin S.B."/>
            <person name="Grigoriev I.V."/>
        </authorList>
    </citation>
    <scope>NUCLEOTIDE SEQUENCE [LARGE SCALE GENOMIC DNA]</scope>
    <source>
        <strain evidence="1 2">UAMH 10762</strain>
    </source>
</reference>
<dbReference type="HOGENOM" id="CLU_2049251_0_0_1"/>
<dbReference type="AlphaFoldDB" id="M2M2D4"/>
<accession>M2M2D4</accession>
<organism evidence="1 2">
    <name type="scientific">Baudoinia panamericana (strain UAMH 10762)</name>
    <name type="common">Angels' share fungus</name>
    <name type="synonym">Baudoinia compniacensis (strain UAMH 10762)</name>
    <dbReference type="NCBI Taxonomy" id="717646"/>
    <lineage>
        <taxon>Eukaryota</taxon>
        <taxon>Fungi</taxon>
        <taxon>Dikarya</taxon>
        <taxon>Ascomycota</taxon>
        <taxon>Pezizomycotina</taxon>
        <taxon>Dothideomycetes</taxon>
        <taxon>Dothideomycetidae</taxon>
        <taxon>Mycosphaerellales</taxon>
        <taxon>Teratosphaeriaceae</taxon>
        <taxon>Baudoinia</taxon>
    </lineage>
</organism>
<dbReference type="EMBL" id="KB445550">
    <property type="protein sequence ID" value="EMD01273.1"/>
    <property type="molecule type" value="Genomic_DNA"/>
</dbReference>
<gene>
    <name evidence="1" type="ORF">BAUCODRAFT_204596</name>
</gene>
<protein>
    <submittedName>
        <fullName evidence="1">Uncharacterized protein</fullName>
    </submittedName>
</protein>
<proteinExistence type="predicted"/>
<evidence type="ECO:0000313" key="2">
    <source>
        <dbReference type="Proteomes" id="UP000011761"/>
    </source>
</evidence>
<dbReference type="GeneID" id="19109656"/>
<keyword evidence="2" id="KW-1185">Reference proteome</keyword>